<dbReference type="SUPFAM" id="SSF56672">
    <property type="entry name" value="DNA/RNA polymerases"/>
    <property type="match status" value="1"/>
</dbReference>
<name>D7GXE9_9BACT</name>
<gene>
    <name evidence="3" type="ORF">mtbajb2F00028</name>
</gene>
<dbReference type="InterPro" id="IPR007695">
    <property type="entry name" value="DNA_mismatch_repair_MutS-lik_N"/>
</dbReference>
<dbReference type="Pfam" id="PF01624">
    <property type="entry name" value="MutS_I"/>
    <property type="match status" value="1"/>
</dbReference>
<protein>
    <submittedName>
        <fullName evidence="3">Retron-type reverse transcriptase</fullName>
    </submittedName>
</protein>
<dbReference type="Pfam" id="PF00078">
    <property type="entry name" value="RVT_1"/>
    <property type="match status" value="1"/>
</dbReference>
<dbReference type="EMBL" id="FP929063">
    <property type="protein sequence ID" value="CBL42939.1"/>
    <property type="molecule type" value="Genomic_DNA"/>
</dbReference>
<dbReference type="SUPFAM" id="SSF55271">
    <property type="entry name" value="DNA repair protein MutS, domain I"/>
    <property type="match status" value="1"/>
</dbReference>
<dbReference type="InterPro" id="IPR016151">
    <property type="entry name" value="DNA_mismatch_repair_MutS_N"/>
</dbReference>
<dbReference type="GO" id="GO:0005524">
    <property type="term" value="F:ATP binding"/>
    <property type="evidence" value="ECO:0007669"/>
    <property type="project" value="InterPro"/>
</dbReference>
<dbReference type="PROSITE" id="PS50878">
    <property type="entry name" value="RT_POL"/>
    <property type="match status" value="1"/>
</dbReference>
<organism evidence="3">
    <name type="scientific">Candidatus Magnetobacterium bavaricum</name>
    <dbReference type="NCBI Taxonomy" id="29290"/>
    <lineage>
        <taxon>Bacteria</taxon>
        <taxon>Pseudomonadati</taxon>
        <taxon>Nitrospirota</taxon>
        <taxon>Thermodesulfovibrionia</taxon>
        <taxon>Thermodesulfovibrionales</taxon>
        <taxon>Candidatus Magnetobacteriaceae</taxon>
        <taxon>Candidatus Magnetobacterium</taxon>
    </lineage>
</organism>
<dbReference type="GO" id="GO:0030983">
    <property type="term" value="F:mismatched DNA binding"/>
    <property type="evidence" value="ECO:0007669"/>
    <property type="project" value="InterPro"/>
</dbReference>
<dbReference type="CDD" id="cd01651">
    <property type="entry name" value="RT_G2_intron"/>
    <property type="match status" value="1"/>
</dbReference>
<reference evidence="3" key="1">
    <citation type="journal article" date="2010" name="Environ. Microbiol.">
        <title>Cultivation-independent characterization of 'Candidatus Magnetobacterium bavaricum' via ultrastructural, geochemical, ecological and metagenomic methods.</title>
        <authorList>
            <person name="Jogler C."/>
            <person name="Niebler M."/>
            <person name="Lin W."/>
            <person name="Kube M."/>
            <person name="Wanner G."/>
            <person name="Kolinko S."/>
            <person name="Stief P."/>
            <person name="Beck A.J."/>
            <person name="de Beer D."/>
            <person name="Petersen N."/>
            <person name="Pan Y."/>
            <person name="Amann R."/>
            <person name="Reinhardt R."/>
            <person name="Schuler D."/>
        </authorList>
    </citation>
    <scope>NUCLEOTIDE SEQUENCE</scope>
</reference>
<keyword evidence="3" id="KW-0808">Transferase</keyword>
<dbReference type="GO" id="GO:0006298">
    <property type="term" value="P:mismatch repair"/>
    <property type="evidence" value="ECO:0007669"/>
    <property type="project" value="InterPro"/>
</dbReference>
<dbReference type="InterPro" id="IPR000477">
    <property type="entry name" value="RT_dom"/>
</dbReference>
<dbReference type="Gene3D" id="3.40.1170.10">
    <property type="entry name" value="DNA repair protein MutS, domain I"/>
    <property type="match status" value="1"/>
</dbReference>
<dbReference type="InterPro" id="IPR051083">
    <property type="entry name" value="GrpII_Intron_Splice-Mob/Def"/>
</dbReference>
<dbReference type="PANTHER" id="PTHR34047:SF8">
    <property type="entry name" value="PROTEIN YKFC"/>
    <property type="match status" value="1"/>
</dbReference>
<sequence length="527" mass="62859">MFSVLSIGQYGLVGIEICESIDNNYVWPVRSGEWLPPLFSFEDLYRCYLKCRRNKRKTMNALRFEVNAEEKLFDLSEELTGKTYCPSRTVCFILERPKMREIIAADFRDRIVHHVLVERLELIYEPMFIYDSYACRKDKGVHKAVAKVRSFISKGSDNARRKLYYLHMDIKNFFMTIDKNILYSMLQKKVKDNDLLYLAYTIIHHKPTSNCVIKGDVNLLRHLPHHKSLFHAPENRGLPVGNLTSQFFANVYLNELDQFAKHTLKCRYYVRYCDDFLILHTSRQWLEEIRDKVRAFVETRLSLVVNERYGVVHPVTNGIDFLGYIIRQGYTLVRRRVVNNLMARLDEYERRLVIEDEAMRQFIYAYDVLEALRCVLASYFGHLKWADTYDLRNAILERYSFLYEFFSFEYDCILPAYRFASQFKTSKMQYQYYAGVFRHSMVFFQVGYFYEFYEELPEVRNVLCLKRMKDNQRGTKYGFPMSYESVYLQKLMKNGVMSIVIVKETEGYIGRIKNRLPVRRIETKCLN</sequence>
<feature type="domain" description="Reverse transcriptase" evidence="2">
    <location>
        <begin position="74"/>
        <end position="326"/>
    </location>
</feature>
<evidence type="ECO:0000256" key="1">
    <source>
        <dbReference type="ARBA" id="ARBA00034120"/>
    </source>
</evidence>
<evidence type="ECO:0000313" key="3">
    <source>
        <dbReference type="EMBL" id="CBL42939.1"/>
    </source>
</evidence>
<keyword evidence="3" id="KW-0695">RNA-directed DNA polymerase</keyword>
<dbReference type="AlphaFoldDB" id="D7GXE9"/>
<accession>D7GXE9</accession>
<keyword evidence="3" id="KW-0548">Nucleotidyltransferase</keyword>
<dbReference type="GO" id="GO:0003964">
    <property type="term" value="F:RNA-directed DNA polymerase activity"/>
    <property type="evidence" value="ECO:0007669"/>
    <property type="project" value="UniProtKB-KW"/>
</dbReference>
<dbReference type="InterPro" id="IPR043502">
    <property type="entry name" value="DNA/RNA_pol_sf"/>
</dbReference>
<comment type="similarity">
    <text evidence="1">Belongs to the bacterial reverse transcriptase family.</text>
</comment>
<proteinExistence type="inferred from homology"/>
<dbReference type="PANTHER" id="PTHR34047">
    <property type="entry name" value="NUCLEAR INTRON MATURASE 1, MITOCHONDRIAL-RELATED"/>
    <property type="match status" value="1"/>
</dbReference>
<evidence type="ECO:0000259" key="2">
    <source>
        <dbReference type="PROSITE" id="PS50878"/>
    </source>
</evidence>